<gene>
    <name evidence="1" type="ORF">TNCT_364981</name>
</gene>
<sequence>MNATENFASNNIVNNQVNKSGPIILHDGVRSHVSVDSQQKIQELGYKFLSQPPYSPELVPTDSHMFVSPVRLVCEGKTTSELGCFDLGGS</sequence>
<dbReference type="GO" id="GO:0003676">
    <property type="term" value="F:nucleic acid binding"/>
    <property type="evidence" value="ECO:0007669"/>
    <property type="project" value="InterPro"/>
</dbReference>
<keyword evidence="2" id="KW-1185">Reference proteome</keyword>
<dbReference type="PANTHER" id="PTHR46060">
    <property type="entry name" value="MARINER MOS1 TRANSPOSASE-LIKE PROTEIN"/>
    <property type="match status" value="1"/>
</dbReference>
<dbReference type="AlphaFoldDB" id="A0A8X6LW25"/>
<comment type="caution">
    <text evidence="1">The sequence shown here is derived from an EMBL/GenBank/DDBJ whole genome shotgun (WGS) entry which is preliminary data.</text>
</comment>
<evidence type="ECO:0008006" key="3">
    <source>
        <dbReference type="Google" id="ProtNLM"/>
    </source>
</evidence>
<evidence type="ECO:0000313" key="1">
    <source>
        <dbReference type="EMBL" id="GFR25061.1"/>
    </source>
</evidence>
<reference evidence="1" key="1">
    <citation type="submission" date="2020-07" db="EMBL/GenBank/DDBJ databases">
        <title>Multicomponent nature underlies the extraordinary mechanical properties of spider dragline silk.</title>
        <authorList>
            <person name="Kono N."/>
            <person name="Nakamura H."/>
            <person name="Mori M."/>
            <person name="Yoshida Y."/>
            <person name="Ohtoshi R."/>
            <person name="Malay A.D."/>
            <person name="Moran D.A.P."/>
            <person name="Tomita M."/>
            <person name="Numata K."/>
            <person name="Arakawa K."/>
        </authorList>
    </citation>
    <scope>NUCLEOTIDE SEQUENCE</scope>
</reference>
<evidence type="ECO:0000313" key="2">
    <source>
        <dbReference type="Proteomes" id="UP000887116"/>
    </source>
</evidence>
<dbReference type="PANTHER" id="PTHR46060:SF1">
    <property type="entry name" value="MARINER MOS1 TRANSPOSASE-LIKE PROTEIN"/>
    <property type="match status" value="1"/>
</dbReference>
<name>A0A8X6LW25_TRICU</name>
<dbReference type="Proteomes" id="UP000887116">
    <property type="component" value="Unassembled WGS sequence"/>
</dbReference>
<organism evidence="1 2">
    <name type="scientific">Trichonephila clavata</name>
    <name type="common">Joro spider</name>
    <name type="synonym">Nephila clavata</name>
    <dbReference type="NCBI Taxonomy" id="2740835"/>
    <lineage>
        <taxon>Eukaryota</taxon>
        <taxon>Metazoa</taxon>
        <taxon>Ecdysozoa</taxon>
        <taxon>Arthropoda</taxon>
        <taxon>Chelicerata</taxon>
        <taxon>Arachnida</taxon>
        <taxon>Araneae</taxon>
        <taxon>Araneomorphae</taxon>
        <taxon>Entelegynae</taxon>
        <taxon>Araneoidea</taxon>
        <taxon>Nephilidae</taxon>
        <taxon>Trichonephila</taxon>
    </lineage>
</organism>
<dbReference type="InterPro" id="IPR052709">
    <property type="entry name" value="Transposase-MT_Hybrid"/>
</dbReference>
<dbReference type="OrthoDB" id="6437521at2759"/>
<protein>
    <recommendedName>
        <fullName evidence="3">Transposase</fullName>
    </recommendedName>
</protein>
<dbReference type="Gene3D" id="3.30.420.10">
    <property type="entry name" value="Ribonuclease H-like superfamily/Ribonuclease H"/>
    <property type="match status" value="1"/>
</dbReference>
<dbReference type="InterPro" id="IPR036397">
    <property type="entry name" value="RNaseH_sf"/>
</dbReference>
<accession>A0A8X6LW25</accession>
<proteinExistence type="predicted"/>
<dbReference type="EMBL" id="BMAO01038445">
    <property type="protein sequence ID" value="GFR25061.1"/>
    <property type="molecule type" value="Genomic_DNA"/>
</dbReference>